<reference evidence="1" key="1">
    <citation type="submission" date="2016-01" db="EMBL/GenBank/DDBJ databases">
        <authorList>
            <person name="Mcilroy J.S."/>
            <person name="Karst M S."/>
            <person name="Albertsen M."/>
        </authorList>
    </citation>
    <scope>NUCLEOTIDE SEQUENCE</scope>
    <source>
        <strain evidence="1">Cfx-K</strain>
    </source>
</reference>
<keyword evidence="2" id="KW-1185">Reference proteome</keyword>
<name>A0A160T6X0_9CHLR</name>
<protein>
    <submittedName>
        <fullName evidence="1">Uncharacterized protein</fullName>
    </submittedName>
</protein>
<evidence type="ECO:0000313" key="2">
    <source>
        <dbReference type="Proteomes" id="UP000215027"/>
    </source>
</evidence>
<accession>A0A160T6X0</accession>
<dbReference type="AlphaFoldDB" id="A0A160T6X0"/>
<dbReference type="Proteomes" id="UP000215027">
    <property type="component" value="Chromosome II"/>
</dbReference>
<dbReference type="KEGG" id="pbf:CFX0092_B0637"/>
<gene>
    <name evidence="1" type="ORF">CFX0092_B0637</name>
</gene>
<proteinExistence type="predicted"/>
<dbReference type="EMBL" id="LN890656">
    <property type="protein sequence ID" value="CUS06171.1"/>
    <property type="molecule type" value="Genomic_DNA"/>
</dbReference>
<organism evidence="1 2">
    <name type="scientific">Candidatus Promineifilum breve</name>
    <dbReference type="NCBI Taxonomy" id="1806508"/>
    <lineage>
        <taxon>Bacteria</taxon>
        <taxon>Bacillati</taxon>
        <taxon>Chloroflexota</taxon>
        <taxon>Ardenticatenia</taxon>
        <taxon>Candidatus Promineifilales</taxon>
        <taxon>Candidatus Promineifilaceae</taxon>
        <taxon>Candidatus Promineifilum</taxon>
    </lineage>
</organism>
<evidence type="ECO:0000313" key="1">
    <source>
        <dbReference type="EMBL" id="CUS06171.1"/>
    </source>
</evidence>
<sequence length="95" mass="11002">MRFIIGERSVFSELEDNTESTEEHRVTQRESISLCPALWPSLFLCDLCVTSYWKDDTESTKENTTFGPWFAPPRRLQYPLIRPVAPSDSLCKPAY</sequence>